<dbReference type="EMBL" id="AHZU02001005">
    <property type="protein sequence ID" value="KFG37528.1"/>
    <property type="molecule type" value="Genomic_DNA"/>
</dbReference>
<accession>A0A086JZG0</accession>
<proteinExistence type="predicted"/>
<evidence type="ECO:0000313" key="3">
    <source>
        <dbReference type="Proteomes" id="UP000028837"/>
    </source>
</evidence>
<feature type="compositionally biased region" description="Low complexity" evidence="1">
    <location>
        <begin position="223"/>
        <end position="246"/>
    </location>
</feature>
<dbReference type="Proteomes" id="UP000028837">
    <property type="component" value="Unassembled WGS sequence"/>
</dbReference>
<evidence type="ECO:0000256" key="1">
    <source>
        <dbReference type="SAM" id="MobiDB-lite"/>
    </source>
</evidence>
<dbReference type="VEuPathDB" id="ToxoDB:TGDOM2_313750"/>
<sequence>MFAAHTSVATQIQPQQAAAGILPYGDCLLLLALKEALHRLSTQAFIRHDVAQTIAQVAQQELIALLVRSAPSLPSICLTGRLLLYRHRQQHWLLVLQSVRGATLSPASLSTQSASGSSSTPADISAKTRQRGEVVMAYLRRFLPKDKREGIRALQGGAVVKYNLPGFTPSHRQTVPEAPVEDKKESVCSQEGSSSCSVGGKESMQETTAAATGAGTEPLTCGPLTSSSATRAAAPSSEAPPTEPALDGVTYFTHDGVLRASVPFSNLPQISAVVSAALAATGGGSAQTQEGKKRKV</sequence>
<name>A0A086JZG0_TOXGO</name>
<dbReference type="AlphaFoldDB" id="A0A086JZG0"/>
<protein>
    <submittedName>
        <fullName evidence="2">Uncharacterized protein</fullName>
    </submittedName>
</protein>
<feature type="compositionally biased region" description="Low complexity" evidence="1">
    <location>
        <begin position="207"/>
        <end position="216"/>
    </location>
</feature>
<evidence type="ECO:0000313" key="2">
    <source>
        <dbReference type="EMBL" id="KFG37528.1"/>
    </source>
</evidence>
<gene>
    <name evidence="2" type="ORF">TGDOM2_313750</name>
</gene>
<dbReference type="OrthoDB" id="332897at2759"/>
<reference evidence="2 3" key="1">
    <citation type="submission" date="2014-02" db="EMBL/GenBank/DDBJ databases">
        <authorList>
            <person name="Sibley D."/>
            <person name="Venepally P."/>
            <person name="Karamycheva S."/>
            <person name="Hadjithomas M."/>
            <person name="Khan A."/>
            <person name="Brunk B."/>
            <person name="Roos D."/>
            <person name="Caler E."/>
            <person name="Lorenzi H."/>
        </authorList>
    </citation>
    <scope>NUCLEOTIDE SEQUENCE [LARGE SCALE GENOMIC DNA]</scope>
    <source>
        <strain evidence="2 3">GAB2-2007-GAL-DOM2</strain>
    </source>
</reference>
<feature type="compositionally biased region" description="Low complexity" evidence="1">
    <location>
        <begin position="187"/>
        <end position="199"/>
    </location>
</feature>
<feature type="region of interest" description="Disordered" evidence="1">
    <location>
        <begin position="165"/>
        <end position="247"/>
    </location>
</feature>
<comment type="caution">
    <text evidence="2">The sequence shown here is derived from an EMBL/GenBank/DDBJ whole genome shotgun (WGS) entry which is preliminary data.</text>
</comment>
<organism evidence="2 3">
    <name type="scientific">Toxoplasma gondii GAB2-2007-GAL-DOM2</name>
    <dbReference type="NCBI Taxonomy" id="1130820"/>
    <lineage>
        <taxon>Eukaryota</taxon>
        <taxon>Sar</taxon>
        <taxon>Alveolata</taxon>
        <taxon>Apicomplexa</taxon>
        <taxon>Conoidasida</taxon>
        <taxon>Coccidia</taxon>
        <taxon>Eucoccidiorida</taxon>
        <taxon>Eimeriorina</taxon>
        <taxon>Sarcocystidae</taxon>
        <taxon>Toxoplasma</taxon>
    </lineage>
</organism>